<dbReference type="Gene3D" id="1.20.5.110">
    <property type="match status" value="1"/>
</dbReference>
<dbReference type="GO" id="GO:0048787">
    <property type="term" value="C:presynaptic active zone membrane"/>
    <property type="evidence" value="ECO:0007669"/>
    <property type="project" value="TreeGrafter"/>
</dbReference>
<sequence length="309" mass="34930">MLTMISIFMKDRFGQLQDALDEPGGGGGYTNEAFPNVDLDLNDLSAHSGRNCATVAPDNDPELNRILQEAQNVRQEIQQIQGDHAQLRHQNYHALNNTFMDDTSDVIRDANNIATDIKARGGAVLQRLHRMNRETRKLEVQRGSTDHVVRIARTQYTNLSTTFREVMFNYNETELGHRENCKKLIQRQMAIVGRDVTSEEVEVMMESGQQLNIFNALADGTAQSALTQIASRHKELLDLEKRIQGVQELFLDVAVLTEEQGAVLNNIETNVQKTEAPIAIARDQLNEAKRYDKNNPIKKLFCCCFPCCK</sequence>
<dbReference type="GO" id="GO:0048278">
    <property type="term" value="P:vesicle docking"/>
    <property type="evidence" value="ECO:0007669"/>
    <property type="project" value="TreeGrafter"/>
</dbReference>
<dbReference type="Ensembl" id="ENSSTUT00000089787.1">
    <property type="protein sequence ID" value="ENSSTUP00000084423.1"/>
    <property type="gene ID" value="ENSSTUG00000037105.1"/>
</dbReference>
<dbReference type="Proteomes" id="UP000472277">
    <property type="component" value="Chromosome 33"/>
</dbReference>
<dbReference type="OMA" id="ARTQYHC"/>
<dbReference type="GO" id="GO:0031201">
    <property type="term" value="C:SNARE complex"/>
    <property type="evidence" value="ECO:0007669"/>
    <property type="project" value="TreeGrafter"/>
</dbReference>
<dbReference type="GO" id="GO:0006886">
    <property type="term" value="P:intracellular protein transport"/>
    <property type="evidence" value="ECO:0007669"/>
    <property type="project" value="TreeGrafter"/>
</dbReference>
<dbReference type="GO" id="GO:0005484">
    <property type="term" value="F:SNAP receptor activity"/>
    <property type="evidence" value="ECO:0007669"/>
    <property type="project" value="TreeGrafter"/>
</dbReference>
<dbReference type="SMART" id="SM00397">
    <property type="entry name" value="t_SNARE"/>
    <property type="match status" value="1"/>
</dbReference>
<feature type="coiled-coil region" evidence="3">
    <location>
        <begin position="63"/>
        <end position="90"/>
    </location>
</feature>
<dbReference type="Pfam" id="PF00804">
    <property type="entry name" value="Syntaxin"/>
    <property type="match status" value="1"/>
</dbReference>
<accession>A0A674CLX4</accession>
<dbReference type="Gene3D" id="1.20.58.70">
    <property type="match status" value="1"/>
</dbReference>
<dbReference type="GO" id="GO:0008021">
    <property type="term" value="C:synaptic vesicle"/>
    <property type="evidence" value="ECO:0007669"/>
    <property type="project" value="TreeGrafter"/>
</dbReference>
<evidence type="ECO:0000259" key="4">
    <source>
        <dbReference type="PROSITE" id="PS50192"/>
    </source>
</evidence>
<comment type="similarity">
    <text evidence="1">Belongs to the syntaxin family.</text>
</comment>
<dbReference type="PANTHER" id="PTHR19957">
    <property type="entry name" value="SYNTAXIN"/>
    <property type="match status" value="1"/>
</dbReference>
<evidence type="ECO:0000256" key="1">
    <source>
        <dbReference type="ARBA" id="ARBA00009063"/>
    </source>
</evidence>
<gene>
    <name evidence="5" type="primary">STX11</name>
</gene>
<protein>
    <submittedName>
        <fullName evidence="5">Syntaxin 11</fullName>
    </submittedName>
</protein>
<dbReference type="CDD" id="cd00179">
    <property type="entry name" value="SynN"/>
    <property type="match status" value="1"/>
</dbReference>
<dbReference type="SUPFAM" id="SSF47661">
    <property type="entry name" value="t-snare proteins"/>
    <property type="match status" value="1"/>
</dbReference>
<evidence type="ECO:0000256" key="2">
    <source>
        <dbReference type="ARBA" id="ARBA00023054"/>
    </source>
</evidence>
<evidence type="ECO:0000313" key="6">
    <source>
        <dbReference type="Proteomes" id="UP000472277"/>
    </source>
</evidence>
<reference evidence="5" key="1">
    <citation type="submission" date="2025-08" db="UniProtKB">
        <authorList>
            <consortium name="Ensembl"/>
        </authorList>
    </citation>
    <scope>IDENTIFICATION</scope>
</reference>
<dbReference type="GeneTree" id="ENSGT01050000244948"/>
<reference evidence="5" key="2">
    <citation type="submission" date="2025-09" db="UniProtKB">
        <authorList>
            <consortium name="Ensembl"/>
        </authorList>
    </citation>
    <scope>IDENTIFICATION</scope>
</reference>
<keyword evidence="6" id="KW-1185">Reference proteome</keyword>
<evidence type="ECO:0000256" key="3">
    <source>
        <dbReference type="SAM" id="Coils"/>
    </source>
</evidence>
<dbReference type="InterPro" id="IPR045242">
    <property type="entry name" value="Syntaxin"/>
</dbReference>
<dbReference type="InParanoid" id="A0A674CLX4"/>
<dbReference type="AlphaFoldDB" id="A0A674CLX4"/>
<evidence type="ECO:0000313" key="5">
    <source>
        <dbReference type="Ensembl" id="ENSSTUP00000084423.1"/>
    </source>
</evidence>
<organism evidence="5 6">
    <name type="scientific">Salmo trutta</name>
    <name type="common">Brown trout</name>
    <dbReference type="NCBI Taxonomy" id="8032"/>
    <lineage>
        <taxon>Eukaryota</taxon>
        <taxon>Metazoa</taxon>
        <taxon>Chordata</taxon>
        <taxon>Craniata</taxon>
        <taxon>Vertebrata</taxon>
        <taxon>Euteleostomi</taxon>
        <taxon>Actinopterygii</taxon>
        <taxon>Neopterygii</taxon>
        <taxon>Teleostei</taxon>
        <taxon>Protacanthopterygii</taxon>
        <taxon>Salmoniformes</taxon>
        <taxon>Salmonidae</taxon>
        <taxon>Salmoninae</taxon>
        <taxon>Salmo</taxon>
    </lineage>
</organism>
<dbReference type="InterPro" id="IPR000727">
    <property type="entry name" value="T_SNARE_dom"/>
</dbReference>
<dbReference type="GO" id="GO:0000149">
    <property type="term" value="F:SNARE binding"/>
    <property type="evidence" value="ECO:0007669"/>
    <property type="project" value="TreeGrafter"/>
</dbReference>
<keyword evidence="2 3" id="KW-0175">Coiled coil</keyword>
<dbReference type="PROSITE" id="PS50192">
    <property type="entry name" value="T_SNARE"/>
    <property type="match status" value="1"/>
</dbReference>
<name>A0A674CLX4_SALTR</name>
<dbReference type="PANTHER" id="PTHR19957:SF136">
    <property type="entry name" value="SYNTAXIN 11B, TANDEM DUPLICATE 1-RELATED"/>
    <property type="match status" value="1"/>
</dbReference>
<dbReference type="GO" id="GO:0031629">
    <property type="term" value="P:synaptic vesicle fusion to presynaptic active zone membrane"/>
    <property type="evidence" value="ECO:0007669"/>
    <property type="project" value="TreeGrafter"/>
</dbReference>
<dbReference type="SMART" id="SM00503">
    <property type="entry name" value="SynN"/>
    <property type="match status" value="1"/>
</dbReference>
<dbReference type="InterPro" id="IPR006011">
    <property type="entry name" value="Syntaxin_N"/>
</dbReference>
<feature type="domain" description="T-SNARE coiled-coil homology" evidence="4">
    <location>
        <begin position="226"/>
        <end position="288"/>
    </location>
</feature>
<dbReference type="InterPro" id="IPR010989">
    <property type="entry name" value="SNARE"/>
</dbReference>
<proteinExistence type="inferred from homology"/>